<comment type="caution">
    <text evidence="9">Lacks conserved residue(s) required for the propagation of feature annotation.</text>
</comment>
<feature type="binding site" evidence="9">
    <location>
        <position position="248"/>
    </location>
    <ligand>
        <name>[4Fe-4S] cluster</name>
        <dbReference type="ChEBI" id="CHEBI:49883"/>
        <label>1</label>
    </ligand>
</feature>
<evidence type="ECO:0000256" key="6">
    <source>
        <dbReference type="ARBA" id="ARBA00023002"/>
    </source>
</evidence>
<keyword evidence="7 9" id="KW-0408">Iron</keyword>
<keyword evidence="5 9" id="KW-0671">Queuosine biosynthesis</keyword>
<comment type="cofactor">
    <cofactor evidence="9">
        <name>cob(II)alamin</name>
        <dbReference type="ChEBI" id="CHEBI:16304"/>
    </cofactor>
</comment>
<evidence type="ECO:0000259" key="10">
    <source>
        <dbReference type="PROSITE" id="PS51379"/>
    </source>
</evidence>
<dbReference type="InterPro" id="IPR013542">
    <property type="entry name" value="QueG_DUF1730"/>
</dbReference>
<dbReference type="UniPathway" id="UPA00392"/>
<dbReference type="Pfam" id="PF13484">
    <property type="entry name" value="Fer4_16"/>
    <property type="match status" value="1"/>
</dbReference>
<comment type="subcellular location">
    <subcellularLocation>
        <location evidence="9">Cytoplasm</location>
    </subcellularLocation>
</comment>
<evidence type="ECO:0000256" key="7">
    <source>
        <dbReference type="ARBA" id="ARBA00023004"/>
    </source>
</evidence>
<feature type="binding site" evidence="9">
    <location>
        <position position="214"/>
    </location>
    <ligand>
        <name>[4Fe-4S] cluster</name>
        <dbReference type="ChEBI" id="CHEBI:49883"/>
        <label>2</label>
    </ligand>
</feature>
<dbReference type="SUPFAM" id="SSF46548">
    <property type="entry name" value="alpha-helical ferredoxin"/>
    <property type="match status" value="1"/>
</dbReference>
<feature type="binding site" evidence="9">
    <location>
        <position position="59"/>
    </location>
    <ligand>
        <name>cob(II)alamin</name>
        <dbReference type="ChEBI" id="CHEBI:16304"/>
    </ligand>
</feature>
<feature type="binding site" evidence="9">
    <location>
        <begin position="241"/>
        <end position="242"/>
    </location>
    <ligand>
        <name>cob(II)alamin</name>
        <dbReference type="ChEBI" id="CHEBI:16304"/>
    </ligand>
</feature>
<feature type="binding site" evidence="9">
    <location>
        <position position="299"/>
    </location>
    <ligand>
        <name>tRNA</name>
        <dbReference type="ChEBI" id="CHEBI:17843"/>
    </ligand>
</feature>
<dbReference type="Gene3D" id="3.30.70.20">
    <property type="match status" value="1"/>
</dbReference>
<keyword evidence="4 9" id="KW-0479">Metal-binding</keyword>
<comment type="caution">
    <text evidence="11">The sequence shown here is derived from an EMBL/GenBank/DDBJ whole genome shotgun (WGS) entry which is preliminary data.</text>
</comment>
<feature type="binding site" evidence="9">
    <location>
        <position position="155"/>
    </location>
    <ligand>
        <name>cob(II)alamin</name>
        <dbReference type="ChEBI" id="CHEBI:16304"/>
    </ligand>
</feature>
<dbReference type="OrthoDB" id="9784571at2"/>
<evidence type="ECO:0000256" key="1">
    <source>
        <dbReference type="ARBA" id="ARBA00022485"/>
    </source>
</evidence>
<comment type="similarity">
    <text evidence="9">Belongs to the QueG family.</text>
</comment>
<dbReference type="Pfam" id="PF08331">
    <property type="entry name" value="QueG_DUF1730"/>
    <property type="match status" value="1"/>
</dbReference>
<dbReference type="PROSITE" id="PS00198">
    <property type="entry name" value="4FE4S_FER_1"/>
    <property type="match status" value="1"/>
</dbReference>
<feature type="active site" description="Proton donor" evidence="9">
    <location>
        <position position="134"/>
    </location>
</feature>
<feature type="binding site" evidence="9">
    <location>
        <position position="241"/>
    </location>
    <ligand>
        <name>[4Fe-4S] cluster</name>
        <dbReference type="ChEBI" id="CHEBI:49883"/>
        <label>2</label>
    </ligand>
</feature>
<comment type="subunit">
    <text evidence="9">Monomer.</text>
</comment>
<dbReference type="GO" id="GO:0005737">
    <property type="term" value="C:cytoplasm"/>
    <property type="evidence" value="ECO:0007669"/>
    <property type="project" value="UniProtKB-SubCell"/>
</dbReference>
<feature type="binding site" evidence="9">
    <location>
        <position position="282"/>
    </location>
    <ligand>
        <name>tRNA</name>
        <dbReference type="ChEBI" id="CHEBI:17843"/>
    </ligand>
</feature>
<keyword evidence="12" id="KW-1185">Reference proteome</keyword>
<proteinExistence type="inferred from homology"/>
<dbReference type="EMBL" id="PISP01000001">
    <property type="protein sequence ID" value="PKD44419.1"/>
    <property type="molecule type" value="Genomic_DNA"/>
</dbReference>
<dbReference type="PANTHER" id="PTHR30002:SF4">
    <property type="entry name" value="EPOXYQUEUOSINE REDUCTASE"/>
    <property type="match status" value="1"/>
</dbReference>
<name>A0A2N0VJR2_9BACT</name>
<gene>
    <name evidence="9 11" type="primary">queG</name>
    <name evidence="11" type="ORF">CWD77_02830</name>
</gene>
<dbReference type="Proteomes" id="UP000233398">
    <property type="component" value="Unassembled WGS sequence"/>
</dbReference>
<keyword evidence="6 9" id="KW-0560">Oxidoreductase</keyword>
<evidence type="ECO:0000313" key="11">
    <source>
        <dbReference type="EMBL" id="PKD44419.1"/>
    </source>
</evidence>
<dbReference type="GO" id="GO:0046872">
    <property type="term" value="F:metal ion binding"/>
    <property type="evidence" value="ECO:0007669"/>
    <property type="project" value="UniProtKB-KW"/>
</dbReference>
<feature type="binding site" evidence="9">
    <location>
        <position position="191"/>
    </location>
    <ligand>
        <name>[4Fe-4S] cluster</name>
        <dbReference type="ChEBI" id="CHEBI:49883"/>
        <label>1</label>
    </ligand>
</feature>
<feature type="binding site" evidence="9">
    <location>
        <position position="244"/>
    </location>
    <ligand>
        <name>[4Fe-4S] cluster</name>
        <dbReference type="ChEBI" id="CHEBI:49883"/>
        <label>2</label>
    </ligand>
</feature>
<feature type="binding site" evidence="9">
    <location>
        <position position="194"/>
    </location>
    <ligand>
        <name>[4Fe-4S] cluster</name>
        <dbReference type="ChEBI" id="CHEBI:49883"/>
        <label>1</label>
    </ligand>
</feature>
<dbReference type="InterPro" id="IPR017896">
    <property type="entry name" value="4Fe4S_Fe-S-bd"/>
</dbReference>
<comment type="function">
    <text evidence="9">Catalyzes the conversion of epoxyqueuosine (oQ) to queuosine (Q), which is a hypermodified base found in the wobble positions of tRNA(Asp), tRNA(Asn), tRNA(His) and tRNA(Tyr).</text>
</comment>
<dbReference type="PANTHER" id="PTHR30002">
    <property type="entry name" value="EPOXYQUEUOSINE REDUCTASE"/>
    <property type="match status" value="1"/>
</dbReference>
<evidence type="ECO:0000313" key="12">
    <source>
        <dbReference type="Proteomes" id="UP000233398"/>
    </source>
</evidence>
<keyword evidence="1 9" id="KW-0004">4Fe-4S</keyword>
<evidence type="ECO:0000256" key="4">
    <source>
        <dbReference type="ARBA" id="ARBA00022723"/>
    </source>
</evidence>
<dbReference type="InterPro" id="IPR017900">
    <property type="entry name" value="4Fe4S_Fe_S_CS"/>
</dbReference>
<dbReference type="GO" id="GO:0008616">
    <property type="term" value="P:tRNA queuosine(34) biosynthetic process"/>
    <property type="evidence" value="ECO:0007669"/>
    <property type="project" value="UniProtKB-UniRule"/>
</dbReference>
<dbReference type="NCBIfam" id="TIGR00276">
    <property type="entry name" value="tRNA epoxyqueuosine(34) reductase QueG"/>
    <property type="match status" value="1"/>
</dbReference>
<feature type="domain" description="4Fe-4S ferredoxin-type" evidence="10">
    <location>
        <begin position="176"/>
        <end position="208"/>
    </location>
</feature>
<organism evidence="11 12">
    <name type="scientific">Rhodohalobacter barkolensis</name>
    <dbReference type="NCBI Taxonomy" id="2053187"/>
    <lineage>
        <taxon>Bacteria</taxon>
        <taxon>Pseudomonadati</taxon>
        <taxon>Balneolota</taxon>
        <taxon>Balneolia</taxon>
        <taxon>Balneolales</taxon>
        <taxon>Balneolaceae</taxon>
        <taxon>Rhodohalobacter</taxon>
    </lineage>
</organism>
<evidence type="ECO:0000256" key="3">
    <source>
        <dbReference type="ARBA" id="ARBA00022694"/>
    </source>
</evidence>
<evidence type="ECO:0000256" key="8">
    <source>
        <dbReference type="ARBA" id="ARBA00023014"/>
    </source>
</evidence>
<feature type="binding site" evidence="9">
    <location>
        <position position="223"/>
    </location>
    <ligand>
        <name>tRNA</name>
        <dbReference type="ChEBI" id="CHEBI:17843"/>
    </ligand>
</feature>
<evidence type="ECO:0000256" key="9">
    <source>
        <dbReference type="HAMAP-Rule" id="MF_00916"/>
    </source>
</evidence>
<feature type="binding site" evidence="9">
    <location>
        <position position="198"/>
    </location>
    <ligand>
        <name>[4Fe-4S] cluster</name>
        <dbReference type="ChEBI" id="CHEBI:49883"/>
        <label>2</label>
    </ligand>
</feature>
<comment type="pathway">
    <text evidence="9">tRNA modification; tRNA-queuosine biosynthesis.</text>
</comment>
<reference evidence="11 12" key="1">
    <citation type="submission" date="2017-11" db="EMBL/GenBank/DDBJ databases">
        <title>Rhodohalobacter 15182 sp. nov., isolated from a salt lake.</title>
        <authorList>
            <person name="Han S."/>
        </authorList>
    </citation>
    <scope>NUCLEOTIDE SEQUENCE [LARGE SCALE GENOMIC DNA]</scope>
    <source>
        <strain evidence="11 12">15182</strain>
    </source>
</reference>
<keyword evidence="9" id="KW-0846">Cobalamin</keyword>
<feature type="binding site" evidence="9">
    <location>
        <position position="188"/>
    </location>
    <ligand>
        <name>[4Fe-4S] cluster</name>
        <dbReference type="ChEBI" id="CHEBI:49883"/>
        <label>1</label>
    </ligand>
</feature>
<dbReference type="RefSeq" id="WP_101071711.1">
    <property type="nucleotide sequence ID" value="NZ_PISP01000001.1"/>
</dbReference>
<feature type="binding site" evidence="9">
    <location>
        <position position="216"/>
    </location>
    <ligand>
        <name>cob(II)alamin</name>
        <dbReference type="ChEBI" id="CHEBI:16304"/>
    </ligand>
</feature>
<evidence type="ECO:0000256" key="2">
    <source>
        <dbReference type="ARBA" id="ARBA00022490"/>
    </source>
</evidence>
<dbReference type="InterPro" id="IPR004453">
    <property type="entry name" value="QueG"/>
</dbReference>
<evidence type="ECO:0000256" key="5">
    <source>
        <dbReference type="ARBA" id="ARBA00022785"/>
    </source>
</evidence>
<dbReference type="GO" id="GO:0052693">
    <property type="term" value="F:epoxyqueuosine reductase activity"/>
    <property type="evidence" value="ECO:0007669"/>
    <property type="project" value="UniProtKB-UniRule"/>
</dbReference>
<dbReference type="EC" id="1.17.99.6" evidence="9"/>
<feature type="binding site" evidence="9">
    <location>
        <position position="158"/>
    </location>
    <ligand>
        <name>cob(II)alamin</name>
        <dbReference type="ChEBI" id="CHEBI:16304"/>
    </ligand>
</feature>
<sequence>MDPLKNTIHIRAKALELGFDRCGFAKAGKLDEEAYRLEEWLNSGHHGNMNWMENYFDKRTDPTKLVPGAKSVVSVIAGYRFEENEQYDQNYKVPKISKYARGRDYHKLFKNRLKHLFRYSQDLIGDINGRIFVDSAPVLDRAWGRLSGNGWIGKNSMLMNKTHGSWFFIGEMILDVPFVYDAPETDHCGTCTKCIDACPTDAIYEPQKVDGSKCISYLTIEMKETMPKEFQEQLGEWMFGCDICQDVCPWNRKAEYGNYKDLKPRENVLYPADRKWSEITEKEFDDIFEGSAVRRATHKWFVRNAKLAEQNLKSK</sequence>
<dbReference type="HAMAP" id="MF_00916">
    <property type="entry name" value="QueG"/>
    <property type="match status" value="1"/>
</dbReference>
<keyword evidence="9" id="KW-0170">Cobalt</keyword>
<feature type="binding site" evidence="9">
    <location>
        <position position="134"/>
    </location>
    <ligand>
        <name>cob(II)alamin</name>
        <dbReference type="ChEBI" id="CHEBI:16304"/>
    </ligand>
</feature>
<accession>A0A2N0VJR2</accession>
<dbReference type="GO" id="GO:0031419">
    <property type="term" value="F:cobalamin binding"/>
    <property type="evidence" value="ECO:0007669"/>
    <property type="project" value="UniProtKB-KW"/>
</dbReference>
<dbReference type="AlphaFoldDB" id="A0A2N0VJR2"/>
<dbReference type="GO" id="GO:0051539">
    <property type="term" value="F:4 iron, 4 sulfur cluster binding"/>
    <property type="evidence" value="ECO:0007669"/>
    <property type="project" value="UniProtKB-KW"/>
</dbReference>
<keyword evidence="2 9" id="KW-0963">Cytoplasm</keyword>
<feature type="binding site" evidence="9">
    <location>
        <position position="169"/>
    </location>
    <ligand>
        <name>cob(II)alamin</name>
        <dbReference type="ChEBI" id="CHEBI:16304"/>
    </ligand>
</feature>
<protein>
    <recommendedName>
        <fullName evidence="9">Epoxyqueuosine reductase</fullName>
        <ecNumber evidence="9">1.17.99.6</ecNumber>
    </recommendedName>
    <alternativeName>
        <fullName evidence="9">Queuosine biosynthesis protein QueG</fullName>
    </alternativeName>
</protein>
<comment type="cofactor">
    <cofactor evidence="9">
        <name>[4Fe-4S] cluster</name>
        <dbReference type="ChEBI" id="CHEBI:49883"/>
    </cofactor>
    <text evidence="9">Binds 2 [4Fe-4S] clusters per monomer.</text>
</comment>
<dbReference type="PROSITE" id="PS51379">
    <property type="entry name" value="4FE4S_FER_2"/>
    <property type="match status" value="1"/>
</dbReference>
<keyword evidence="3 9" id="KW-0819">tRNA processing</keyword>
<keyword evidence="8 9" id="KW-0411">Iron-sulfur</keyword>
<comment type="catalytic activity">
    <reaction evidence="9">
        <text>epoxyqueuosine(34) in tRNA + AH2 = queuosine(34) in tRNA + A + H2O</text>
        <dbReference type="Rhea" id="RHEA:32159"/>
        <dbReference type="Rhea" id="RHEA-COMP:18571"/>
        <dbReference type="Rhea" id="RHEA-COMP:18582"/>
        <dbReference type="ChEBI" id="CHEBI:13193"/>
        <dbReference type="ChEBI" id="CHEBI:15377"/>
        <dbReference type="ChEBI" id="CHEBI:17499"/>
        <dbReference type="ChEBI" id="CHEBI:194431"/>
        <dbReference type="ChEBI" id="CHEBI:194443"/>
        <dbReference type="EC" id="1.17.99.6"/>
    </reaction>
</comment>
<dbReference type="FunFam" id="3.30.70.20:FF:000037">
    <property type="entry name" value="Epoxyqueuosine reductase"/>
    <property type="match status" value="1"/>
</dbReference>